<evidence type="ECO:0000256" key="5">
    <source>
        <dbReference type="ARBA" id="ARBA00022792"/>
    </source>
</evidence>
<feature type="compositionally biased region" description="Low complexity" evidence="9">
    <location>
        <begin position="1"/>
        <end position="11"/>
    </location>
</feature>
<dbReference type="AlphaFoldDB" id="A0A6A6TZW2"/>
<evidence type="ECO:0000313" key="12">
    <source>
        <dbReference type="Proteomes" id="UP000799302"/>
    </source>
</evidence>
<dbReference type="EMBL" id="MU004241">
    <property type="protein sequence ID" value="KAF2664956.1"/>
    <property type="molecule type" value="Genomic_DNA"/>
</dbReference>
<evidence type="ECO:0000313" key="11">
    <source>
        <dbReference type="EMBL" id="KAF2664956.1"/>
    </source>
</evidence>
<feature type="region of interest" description="Disordered" evidence="9">
    <location>
        <begin position="51"/>
        <end position="88"/>
    </location>
</feature>
<gene>
    <name evidence="11" type="ORF">BT63DRAFT_428911</name>
</gene>
<sequence length="264" mass="29138">MTSGSSGSNSLEPPPLPPPDFTPISNEEWAKSRMPPLKGIIVDPEYPPTVAEARSALAHHERSFDATTDQARAAGQQPSDASIDPYRKSGTSDILGRAAATSENENALPGGTRHTAGGDKLAPEASVVGMLKSIGWDDFKGVVNEPCFRQAWLYGLPAGGLVGGALWILGKSRRKIYQWGFWSGYGVSNAVFLVCMNSTRTRKRNMAVVKETWEETRRDKKVQWEKYKEKQRTDKEKKVLEEQTKTTSWLSWASKDGKPRGREG</sequence>
<keyword evidence="6 10" id="KW-1133">Transmembrane helix</keyword>
<organism evidence="11 12">
    <name type="scientific">Microthyrium microscopicum</name>
    <dbReference type="NCBI Taxonomy" id="703497"/>
    <lineage>
        <taxon>Eukaryota</taxon>
        <taxon>Fungi</taxon>
        <taxon>Dikarya</taxon>
        <taxon>Ascomycota</taxon>
        <taxon>Pezizomycotina</taxon>
        <taxon>Dothideomycetes</taxon>
        <taxon>Dothideomycetes incertae sedis</taxon>
        <taxon>Microthyriales</taxon>
        <taxon>Microthyriaceae</taxon>
        <taxon>Microthyrium</taxon>
    </lineage>
</organism>
<evidence type="ECO:0000256" key="9">
    <source>
        <dbReference type="SAM" id="MobiDB-lite"/>
    </source>
</evidence>
<evidence type="ECO:0000256" key="10">
    <source>
        <dbReference type="SAM" id="Phobius"/>
    </source>
</evidence>
<keyword evidence="8 10" id="KW-0472">Membrane</keyword>
<keyword evidence="4 10" id="KW-0812">Transmembrane</keyword>
<name>A0A6A6TZW2_9PEZI</name>
<comment type="subcellular location">
    <subcellularLocation>
        <location evidence="1">Mitochondrion inner membrane</location>
    </subcellularLocation>
</comment>
<feature type="compositionally biased region" description="Pro residues" evidence="9">
    <location>
        <begin position="12"/>
        <end position="21"/>
    </location>
</feature>
<dbReference type="Proteomes" id="UP000799302">
    <property type="component" value="Unassembled WGS sequence"/>
</dbReference>
<evidence type="ECO:0000256" key="8">
    <source>
        <dbReference type="ARBA" id="ARBA00023136"/>
    </source>
</evidence>
<dbReference type="OrthoDB" id="3906003at2759"/>
<evidence type="ECO:0000256" key="2">
    <source>
        <dbReference type="ARBA" id="ARBA00009575"/>
    </source>
</evidence>
<evidence type="ECO:0000256" key="6">
    <source>
        <dbReference type="ARBA" id="ARBA00022989"/>
    </source>
</evidence>
<reference evidence="11" key="1">
    <citation type="journal article" date="2020" name="Stud. Mycol.">
        <title>101 Dothideomycetes genomes: a test case for predicting lifestyles and emergence of pathogens.</title>
        <authorList>
            <person name="Haridas S."/>
            <person name="Albert R."/>
            <person name="Binder M."/>
            <person name="Bloem J."/>
            <person name="Labutti K."/>
            <person name="Salamov A."/>
            <person name="Andreopoulos B."/>
            <person name="Baker S."/>
            <person name="Barry K."/>
            <person name="Bills G."/>
            <person name="Bluhm B."/>
            <person name="Cannon C."/>
            <person name="Castanera R."/>
            <person name="Culley D."/>
            <person name="Daum C."/>
            <person name="Ezra D."/>
            <person name="Gonzalez J."/>
            <person name="Henrissat B."/>
            <person name="Kuo A."/>
            <person name="Liang C."/>
            <person name="Lipzen A."/>
            <person name="Lutzoni F."/>
            <person name="Magnuson J."/>
            <person name="Mondo S."/>
            <person name="Nolan M."/>
            <person name="Ohm R."/>
            <person name="Pangilinan J."/>
            <person name="Park H.-J."/>
            <person name="Ramirez L."/>
            <person name="Alfaro M."/>
            <person name="Sun H."/>
            <person name="Tritt A."/>
            <person name="Yoshinaga Y."/>
            <person name="Zwiers L.-H."/>
            <person name="Turgeon B."/>
            <person name="Goodwin S."/>
            <person name="Spatafora J."/>
            <person name="Crous P."/>
            <person name="Grigoriev I."/>
        </authorList>
    </citation>
    <scope>NUCLEOTIDE SEQUENCE</scope>
    <source>
        <strain evidence="11">CBS 115976</strain>
    </source>
</reference>
<keyword evidence="7" id="KW-0496">Mitochondrion</keyword>
<feature type="compositionally biased region" description="Basic and acidic residues" evidence="9">
    <location>
        <begin position="255"/>
        <end position="264"/>
    </location>
</feature>
<feature type="region of interest" description="Disordered" evidence="9">
    <location>
        <begin position="1"/>
        <end position="30"/>
    </location>
</feature>
<evidence type="ECO:0000256" key="1">
    <source>
        <dbReference type="ARBA" id="ARBA00004273"/>
    </source>
</evidence>
<feature type="compositionally biased region" description="Polar residues" evidence="9">
    <location>
        <begin position="65"/>
        <end position="80"/>
    </location>
</feature>
<dbReference type="PANTHER" id="PTHR31586:SF1">
    <property type="entry name" value="CYTOCHROME C OXIDASE ASSEMBLY PROTEIN COX20, MITOCHONDRIAL"/>
    <property type="match status" value="1"/>
</dbReference>
<dbReference type="PANTHER" id="PTHR31586">
    <property type="entry name" value="CYTOCHROME C OXIDASE PROTEIN 20"/>
    <property type="match status" value="1"/>
</dbReference>
<feature type="region of interest" description="Disordered" evidence="9">
    <location>
        <begin position="101"/>
        <end position="120"/>
    </location>
</feature>
<feature type="region of interest" description="Disordered" evidence="9">
    <location>
        <begin position="231"/>
        <end position="264"/>
    </location>
</feature>
<dbReference type="InterPro" id="IPR022533">
    <property type="entry name" value="Cox20"/>
</dbReference>
<evidence type="ECO:0000256" key="3">
    <source>
        <dbReference type="ARBA" id="ARBA00017689"/>
    </source>
</evidence>
<feature type="transmembrane region" description="Helical" evidence="10">
    <location>
        <begin position="176"/>
        <end position="196"/>
    </location>
</feature>
<dbReference type="GO" id="GO:0005743">
    <property type="term" value="C:mitochondrial inner membrane"/>
    <property type="evidence" value="ECO:0007669"/>
    <property type="project" value="UniProtKB-SubCell"/>
</dbReference>
<feature type="compositionally biased region" description="Basic and acidic residues" evidence="9">
    <location>
        <begin position="231"/>
        <end position="244"/>
    </location>
</feature>
<evidence type="ECO:0000256" key="4">
    <source>
        <dbReference type="ARBA" id="ARBA00022692"/>
    </source>
</evidence>
<keyword evidence="5" id="KW-0999">Mitochondrion inner membrane</keyword>
<comment type="similarity">
    <text evidence="2">Belongs to the COX20 family.</text>
</comment>
<proteinExistence type="inferred from homology"/>
<dbReference type="Pfam" id="PF12597">
    <property type="entry name" value="Cox20"/>
    <property type="match status" value="1"/>
</dbReference>
<protein>
    <recommendedName>
        <fullName evidence="3">Cytochrome c oxidase assembly protein COX20, mitochondrial</fullName>
    </recommendedName>
</protein>
<accession>A0A6A6TZW2</accession>
<dbReference type="GO" id="GO:0033617">
    <property type="term" value="P:mitochondrial respiratory chain complex IV assembly"/>
    <property type="evidence" value="ECO:0007669"/>
    <property type="project" value="InterPro"/>
</dbReference>
<keyword evidence="12" id="KW-1185">Reference proteome</keyword>
<feature type="transmembrane region" description="Helical" evidence="10">
    <location>
        <begin position="151"/>
        <end position="170"/>
    </location>
</feature>
<evidence type="ECO:0000256" key="7">
    <source>
        <dbReference type="ARBA" id="ARBA00023128"/>
    </source>
</evidence>